<evidence type="ECO:0008006" key="5">
    <source>
        <dbReference type="Google" id="ProtNLM"/>
    </source>
</evidence>
<dbReference type="EMBL" id="ADBL01001195">
    <property type="status" value="NOT_ANNOTATED_CDS"/>
    <property type="molecule type" value="Genomic_DNA"/>
</dbReference>
<reference evidence="3" key="4">
    <citation type="journal article" date="2015" name="G3 (Bethesda)">
        <title>Genome sequences of three phytopathogenic species of the Magnaporthaceae family of fungi.</title>
        <authorList>
            <person name="Okagaki L.H."/>
            <person name="Nunes C.C."/>
            <person name="Sailsbery J."/>
            <person name="Clay B."/>
            <person name="Brown D."/>
            <person name="John T."/>
            <person name="Oh Y."/>
            <person name="Young N."/>
            <person name="Fitzgerald M."/>
            <person name="Haas B.J."/>
            <person name="Zeng Q."/>
            <person name="Young S."/>
            <person name="Adiconis X."/>
            <person name="Fan L."/>
            <person name="Levin J.Z."/>
            <person name="Mitchell T.K."/>
            <person name="Okubara P.A."/>
            <person name="Farman M.L."/>
            <person name="Kohn L.M."/>
            <person name="Birren B."/>
            <person name="Ma L.-J."/>
            <person name="Dean R.A."/>
        </authorList>
    </citation>
    <scope>NUCLEOTIDE SEQUENCE</scope>
    <source>
        <strain evidence="3">ATCC 64411 / 73-15</strain>
    </source>
</reference>
<reference evidence="2" key="3">
    <citation type="submission" date="2011-03" db="EMBL/GenBank/DDBJ databases">
        <title>Annotation of Magnaporthe poae ATCC 64411.</title>
        <authorList>
            <person name="Ma L.-J."/>
            <person name="Dead R."/>
            <person name="Young S.K."/>
            <person name="Zeng Q."/>
            <person name="Gargeya S."/>
            <person name="Fitzgerald M."/>
            <person name="Haas B."/>
            <person name="Abouelleil A."/>
            <person name="Alvarado L."/>
            <person name="Arachchi H.M."/>
            <person name="Berlin A."/>
            <person name="Brown A."/>
            <person name="Chapman S.B."/>
            <person name="Chen Z."/>
            <person name="Dunbar C."/>
            <person name="Freedman E."/>
            <person name="Gearin G."/>
            <person name="Gellesch M."/>
            <person name="Goldberg J."/>
            <person name="Griggs A."/>
            <person name="Gujja S."/>
            <person name="Heiman D."/>
            <person name="Howarth C."/>
            <person name="Larson L."/>
            <person name="Lui A."/>
            <person name="MacDonald P.J.P."/>
            <person name="Mehta T."/>
            <person name="Montmayeur A."/>
            <person name="Murphy C."/>
            <person name="Neiman D."/>
            <person name="Pearson M."/>
            <person name="Priest M."/>
            <person name="Roberts A."/>
            <person name="Saif S."/>
            <person name="Shea T."/>
            <person name="Shenoy N."/>
            <person name="Sisk P."/>
            <person name="Stolte C."/>
            <person name="Sykes S."/>
            <person name="Yandava C."/>
            <person name="Wortman J."/>
            <person name="Nusbaum C."/>
            <person name="Birren B."/>
        </authorList>
    </citation>
    <scope>NUCLEOTIDE SEQUENCE</scope>
    <source>
        <strain evidence="2">ATCC 64411</strain>
    </source>
</reference>
<dbReference type="EMBL" id="GL876969">
    <property type="protein sequence ID" value="KLU86050.1"/>
    <property type="molecule type" value="Genomic_DNA"/>
</dbReference>
<evidence type="ECO:0000313" key="3">
    <source>
        <dbReference type="EnsemblFungi" id="MAPG_05069T0"/>
    </source>
</evidence>
<name>A0A0C4DYE8_MAGP6</name>
<dbReference type="STRING" id="644358.A0A0C4DYE8"/>
<evidence type="ECO:0000313" key="2">
    <source>
        <dbReference type="EMBL" id="KLU86050.1"/>
    </source>
</evidence>
<evidence type="ECO:0000313" key="4">
    <source>
        <dbReference type="Proteomes" id="UP000011715"/>
    </source>
</evidence>
<protein>
    <recommendedName>
        <fullName evidence="5">Protein kinase domain-containing protein</fullName>
    </recommendedName>
</protein>
<feature type="region of interest" description="Disordered" evidence="1">
    <location>
        <begin position="165"/>
        <end position="185"/>
    </location>
</feature>
<sequence>MCEPGEYSSKMYEPGQLLELTAEPSRNTIVVRIHAIPHKFTLSATLVVDVVSAHESLGLPARAFLKLNDSRTAHEYRWRHQLGDYTPRAPRRAAQVFAQGQAARLPGRLPQPRGGHSAAEKEVALKEDLADELKFELDAYDALHAHQGVSIPKLYSRVSYVPGKPDIDSDDKKKKNKNNNKKEKMRLGKSPELFRHIDGFRLTDMPFHIGDLPRGRDRNVRWTAIVEQARAKVAAVFGAAADVINRDTRPENVMVVVEDDQPPADGGVEPGYSIFLVDLGCCQRRPADMSDRGWREMKTDQAEADRMKRLALDHLRPYL</sequence>
<dbReference type="Proteomes" id="UP000011715">
    <property type="component" value="Unassembled WGS sequence"/>
</dbReference>
<keyword evidence="4" id="KW-1185">Reference proteome</keyword>
<dbReference type="VEuPathDB" id="FungiDB:MAPG_05069"/>
<reference evidence="4" key="2">
    <citation type="submission" date="2010-05" db="EMBL/GenBank/DDBJ databases">
        <title>The genome sequence of Magnaporthe poae strain ATCC 64411.</title>
        <authorList>
            <person name="Ma L.-J."/>
            <person name="Dead R."/>
            <person name="Young S."/>
            <person name="Zeng Q."/>
            <person name="Koehrsen M."/>
            <person name="Alvarado L."/>
            <person name="Berlin A."/>
            <person name="Chapman S.B."/>
            <person name="Chen Z."/>
            <person name="Freedman E."/>
            <person name="Gellesch M."/>
            <person name="Goldberg J."/>
            <person name="Griggs A."/>
            <person name="Gujja S."/>
            <person name="Heilman E.R."/>
            <person name="Heiman D."/>
            <person name="Hepburn T."/>
            <person name="Howarth C."/>
            <person name="Jen D."/>
            <person name="Larson L."/>
            <person name="Mehta T."/>
            <person name="Neiman D."/>
            <person name="Pearson M."/>
            <person name="Roberts A."/>
            <person name="Saif S."/>
            <person name="Shea T."/>
            <person name="Shenoy N."/>
            <person name="Sisk P."/>
            <person name="Stolte C."/>
            <person name="Sykes S."/>
            <person name="Walk T."/>
            <person name="White J."/>
            <person name="Yandava C."/>
            <person name="Haas B."/>
            <person name="Nusbaum C."/>
            <person name="Birren B."/>
        </authorList>
    </citation>
    <scope>NUCLEOTIDE SEQUENCE [LARGE SCALE GENOMIC DNA]</scope>
    <source>
        <strain evidence="4">ATCC 64411 / 73-15</strain>
    </source>
</reference>
<organism evidence="3 4">
    <name type="scientific">Magnaporthiopsis poae (strain ATCC 64411 / 73-15)</name>
    <name type="common">Kentucky bluegrass fungus</name>
    <name type="synonym">Magnaporthe poae</name>
    <dbReference type="NCBI Taxonomy" id="644358"/>
    <lineage>
        <taxon>Eukaryota</taxon>
        <taxon>Fungi</taxon>
        <taxon>Dikarya</taxon>
        <taxon>Ascomycota</taxon>
        <taxon>Pezizomycotina</taxon>
        <taxon>Sordariomycetes</taxon>
        <taxon>Sordariomycetidae</taxon>
        <taxon>Magnaporthales</taxon>
        <taxon>Magnaporthaceae</taxon>
        <taxon>Magnaporthiopsis</taxon>
    </lineage>
</organism>
<accession>A0A0C4DYE8</accession>
<dbReference type="OrthoDB" id="5134445at2759"/>
<dbReference type="EnsemblFungi" id="MAPG_05069T0">
    <property type="protein sequence ID" value="MAPG_05069T0"/>
    <property type="gene ID" value="MAPG_05069"/>
</dbReference>
<proteinExistence type="predicted"/>
<reference evidence="3" key="5">
    <citation type="submission" date="2015-06" db="UniProtKB">
        <authorList>
            <consortium name="EnsemblFungi"/>
        </authorList>
    </citation>
    <scope>IDENTIFICATION</scope>
    <source>
        <strain evidence="3">ATCC 64411</strain>
    </source>
</reference>
<evidence type="ECO:0000256" key="1">
    <source>
        <dbReference type="SAM" id="MobiDB-lite"/>
    </source>
</evidence>
<dbReference type="AlphaFoldDB" id="A0A0C4DYE8"/>
<reference evidence="2" key="1">
    <citation type="submission" date="2010-05" db="EMBL/GenBank/DDBJ databases">
        <title>The Genome Sequence of Magnaporthe poae strain ATCC 64411.</title>
        <authorList>
            <consortium name="The Broad Institute Genome Sequencing Platform"/>
            <consortium name="Broad Institute Genome Sequencing Center for Infectious Disease"/>
            <person name="Ma L.-J."/>
            <person name="Dead R."/>
            <person name="Young S."/>
            <person name="Zeng Q."/>
            <person name="Koehrsen M."/>
            <person name="Alvarado L."/>
            <person name="Berlin A."/>
            <person name="Chapman S.B."/>
            <person name="Chen Z."/>
            <person name="Freedman E."/>
            <person name="Gellesch M."/>
            <person name="Goldberg J."/>
            <person name="Griggs A."/>
            <person name="Gujja S."/>
            <person name="Heilman E.R."/>
            <person name="Heiman D."/>
            <person name="Hepburn T."/>
            <person name="Howarth C."/>
            <person name="Jen D."/>
            <person name="Larson L."/>
            <person name="Mehta T."/>
            <person name="Neiman D."/>
            <person name="Pearson M."/>
            <person name="Roberts A."/>
            <person name="Saif S."/>
            <person name="Shea T."/>
            <person name="Shenoy N."/>
            <person name="Sisk P."/>
            <person name="Stolte C."/>
            <person name="Sykes S."/>
            <person name="Walk T."/>
            <person name="White J."/>
            <person name="Yandava C."/>
            <person name="Haas B."/>
            <person name="Nusbaum C."/>
            <person name="Birren B."/>
        </authorList>
    </citation>
    <scope>NUCLEOTIDE SEQUENCE</scope>
    <source>
        <strain evidence="2">ATCC 64411</strain>
    </source>
</reference>
<gene>
    <name evidence="2" type="ORF">MAPG_05069</name>
</gene>